<evidence type="ECO:0000256" key="8">
    <source>
        <dbReference type="ARBA" id="ARBA00023180"/>
    </source>
</evidence>
<dbReference type="Pfam" id="PF03663">
    <property type="entry name" value="Glyco_hydro_76"/>
    <property type="match status" value="1"/>
</dbReference>
<dbReference type="PIRSF" id="PIRSF016302">
    <property type="entry name" value="Man_a_manosd"/>
    <property type="match status" value="1"/>
</dbReference>
<dbReference type="SUPFAM" id="SSF48208">
    <property type="entry name" value="Six-hairpin glycosidases"/>
    <property type="match status" value="1"/>
</dbReference>
<accession>K1XLH0</accession>
<dbReference type="GO" id="GO:0009272">
    <property type="term" value="P:fungal-type cell wall biogenesis"/>
    <property type="evidence" value="ECO:0007669"/>
    <property type="project" value="TreeGrafter"/>
</dbReference>
<comment type="subcellular location">
    <subcellularLocation>
        <location evidence="2">Endomembrane system</location>
    </subcellularLocation>
</comment>
<dbReference type="InterPro" id="IPR008928">
    <property type="entry name" value="6-hairpin_glycosidase_sf"/>
</dbReference>
<dbReference type="Proteomes" id="UP000006753">
    <property type="component" value="Unassembled WGS sequence"/>
</dbReference>
<evidence type="ECO:0000256" key="2">
    <source>
        <dbReference type="ARBA" id="ARBA00004308"/>
    </source>
</evidence>
<evidence type="ECO:0000256" key="6">
    <source>
        <dbReference type="ARBA" id="ARBA00022801"/>
    </source>
</evidence>
<dbReference type="GO" id="GO:0016052">
    <property type="term" value="P:carbohydrate catabolic process"/>
    <property type="evidence" value="ECO:0007669"/>
    <property type="project" value="InterPro"/>
</dbReference>
<evidence type="ECO:0000256" key="12">
    <source>
        <dbReference type="SAM" id="SignalP"/>
    </source>
</evidence>
<dbReference type="Gene3D" id="1.50.10.20">
    <property type="match status" value="1"/>
</dbReference>
<keyword evidence="7 11" id="KW-0472">Membrane</keyword>
<dbReference type="eggNOG" id="ENOG502QSWP">
    <property type="taxonomic scope" value="Eukaryota"/>
</dbReference>
<dbReference type="EC" id="3.2.1.101" evidence="4 10"/>
<dbReference type="OMA" id="WAPHTYD"/>
<gene>
    <name evidence="13" type="ORF">MBM_08387</name>
</gene>
<dbReference type="GO" id="GO:0012505">
    <property type="term" value="C:endomembrane system"/>
    <property type="evidence" value="ECO:0007669"/>
    <property type="project" value="UniProtKB-SubCell"/>
</dbReference>
<keyword evidence="14" id="KW-1185">Reference proteome</keyword>
<comment type="catalytic activity">
    <reaction evidence="1 10">
        <text>Random hydrolysis of (1-&gt;6)-alpha-D-mannosidic linkages in unbranched (1-&gt;6)-mannans.</text>
        <dbReference type="EC" id="3.2.1.101"/>
    </reaction>
</comment>
<dbReference type="FunCoup" id="K1XLH0">
    <property type="interactions" value="27"/>
</dbReference>
<dbReference type="HOGENOM" id="CLU_025694_1_2_1"/>
<keyword evidence="5 12" id="KW-0732">Signal</keyword>
<dbReference type="InterPro" id="IPR014480">
    <property type="entry name" value="Mannan-1_6-alpha_mannosidase"/>
</dbReference>
<dbReference type="KEGG" id="mbe:MBM_08387"/>
<dbReference type="GeneID" id="18764322"/>
<dbReference type="PANTHER" id="PTHR12145">
    <property type="entry name" value="MANNAN ENDO-1,6-ALPHA-MANNOSIDASE DCW1"/>
    <property type="match status" value="1"/>
</dbReference>
<dbReference type="OrthoDB" id="4187847at2759"/>
<dbReference type="AlphaFoldDB" id="K1XLH0"/>
<evidence type="ECO:0000256" key="11">
    <source>
        <dbReference type="SAM" id="Phobius"/>
    </source>
</evidence>
<evidence type="ECO:0000256" key="1">
    <source>
        <dbReference type="ARBA" id="ARBA00001452"/>
    </source>
</evidence>
<dbReference type="PANTHER" id="PTHR12145:SF41">
    <property type="entry name" value="MANNAN ENDO-1,6-ALPHA-MANNOSIDASE"/>
    <property type="match status" value="1"/>
</dbReference>
<dbReference type="FunFam" id="1.50.10.20:FF:000006">
    <property type="entry name" value="Mannan endo-1,6-alpha-mannosidase"/>
    <property type="match status" value="1"/>
</dbReference>
<evidence type="ECO:0000256" key="3">
    <source>
        <dbReference type="ARBA" id="ARBA00009699"/>
    </source>
</evidence>
<name>K1XLH0_MARBU</name>
<evidence type="ECO:0000313" key="13">
    <source>
        <dbReference type="EMBL" id="EKD13304.1"/>
    </source>
</evidence>
<sequence>MKWSSVIYTASLCVTGADAALTLDLNSRQSIIDAAGTVAYDMMTYYTGNRTGDTPGNLPDPYYWWEAGAMFGTMINYWYYTGDTTYNPTTKQALLHQIGDNEDFMPLNQTRTLGNDDQCFWGMSAMTAAETGFEDPPEGQPGWLALVQGVFNTQIPRWDTTTCGGGLRWQIFPFNAGYTYKNSISNGCLFNIAARLALYTGNQTYADWAVKTWDWMSAVGLLNEKYEVFDGSQNTDNCTEKDHNKWTYNTGIFIMGAATMYNFTNGSALWKERIDGLKGASKLFYNPEGIMYEPCESVKSCNVDQRSFKAYFSRQLAATAILAPYTHDGIMKEIKTSAMAAIQTCTAGDSGTQCGLQWTLKQNDGSLGVGEQMAVLEVIQSNLVDQAQPWKSLVAGTGTSEGNVNAGQDSPEDVAALTEMKITSGDRVGAGILTALVICGVIAGSGFMIIGS</sequence>
<organism evidence="13 14">
    <name type="scientific">Marssonina brunnea f. sp. multigermtubi (strain MB_m1)</name>
    <name type="common">Marssonina leaf spot fungus</name>
    <dbReference type="NCBI Taxonomy" id="1072389"/>
    <lineage>
        <taxon>Eukaryota</taxon>
        <taxon>Fungi</taxon>
        <taxon>Dikarya</taxon>
        <taxon>Ascomycota</taxon>
        <taxon>Pezizomycotina</taxon>
        <taxon>Leotiomycetes</taxon>
        <taxon>Helotiales</taxon>
        <taxon>Drepanopezizaceae</taxon>
        <taxon>Drepanopeziza</taxon>
    </lineage>
</organism>
<comment type="similarity">
    <text evidence="3 10">Belongs to the glycosyl hydrolase 76 family.</text>
</comment>
<dbReference type="STRING" id="1072389.K1XLH0"/>
<evidence type="ECO:0000313" key="14">
    <source>
        <dbReference type="Proteomes" id="UP000006753"/>
    </source>
</evidence>
<keyword evidence="9 10" id="KW-0326">Glycosidase</keyword>
<feature type="transmembrane region" description="Helical" evidence="11">
    <location>
        <begin position="428"/>
        <end position="450"/>
    </location>
</feature>
<feature type="chain" id="PRO_5003853151" description="Mannan endo-1,6-alpha-mannosidase" evidence="12">
    <location>
        <begin position="20"/>
        <end position="452"/>
    </location>
</feature>
<keyword evidence="8" id="KW-0325">Glycoprotein</keyword>
<dbReference type="EMBL" id="JH921450">
    <property type="protein sequence ID" value="EKD13304.1"/>
    <property type="molecule type" value="Genomic_DNA"/>
</dbReference>
<keyword evidence="11" id="KW-0812">Transmembrane</keyword>
<keyword evidence="11" id="KW-1133">Transmembrane helix</keyword>
<keyword evidence="6 10" id="KW-0378">Hydrolase</keyword>
<proteinExistence type="inferred from homology"/>
<evidence type="ECO:0000256" key="7">
    <source>
        <dbReference type="ARBA" id="ARBA00023136"/>
    </source>
</evidence>
<dbReference type="InterPro" id="IPR005198">
    <property type="entry name" value="Glyco_hydro_76"/>
</dbReference>
<dbReference type="RefSeq" id="XP_007296276.1">
    <property type="nucleotide sequence ID" value="XM_007296214.1"/>
</dbReference>
<reference evidence="13 14" key="1">
    <citation type="journal article" date="2012" name="BMC Genomics">
        <title>Sequencing the genome of Marssonina brunnea reveals fungus-poplar co-evolution.</title>
        <authorList>
            <person name="Zhu S."/>
            <person name="Cao Y.-Z."/>
            <person name="Jiang C."/>
            <person name="Tan B.-Y."/>
            <person name="Wang Z."/>
            <person name="Feng S."/>
            <person name="Zhang L."/>
            <person name="Su X.-H."/>
            <person name="Brejova B."/>
            <person name="Vinar T."/>
            <person name="Xu M."/>
            <person name="Wang M.-X."/>
            <person name="Zhang S.-G."/>
            <person name="Huang M.-R."/>
            <person name="Wu R."/>
            <person name="Zhou Y."/>
        </authorList>
    </citation>
    <scope>NUCLEOTIDE SEQUENCE [LARGE SCALE GENOMIC DNA]</scope>
    <source>
        <strain evidence="13 14">MB_m1</strain>
    </source>
</reference>
<evidence type="ECO:0000256" key="5">
    <source>
        <dbReference type="ARBA" id="ARBA00022729"/>
    </source>
</evidence>
<dbReference type="InParanoid" id="K1XLH0"/>
<dbReference type="GO" id="GO:0008496">
    <property type="term" value="F:mannan endo-1,6-alpha-mannosidase activity"/>
    <property type="evidence" value="ECO:0007669"/>
    <property type="project" value="UniProtKB-UniRule"/>
</dbReference>
<evidence type="ECO:0000256" key="4">
    <source>
        <dbReference type="ARBA" id="ARBA00012350"/>
    </source>
</evidence>
<protein>
    <recommendedName>
        <fullName evidence="4 10">Mannan endo-1,6-alpha-mannosidase</fullName>
        <ecNumber evidence="4 10">3.2.1.101</ecNumber>
    </recommendedName>
</protein>
<evidence type="ECO:0000256" key="9">
    <source>
        <dbReference type="ARBA" id="ARBA00023295"/>
    </source>
</evidence>
<evidence type="ECO:0000256" key="10">
    <source>
        <dbReference type="PIRNR" id="PIRNR016302"/>
    </source>
</evidence>
<feature type="signal peptide" evidence="12">
    <location>
        <begin position="1"/>
        <end position="19"/>
    </location>
</feature>